<evidence type="ECO:0000256" key="1">
    <source>
        <dbReference type="SAM" id="MobiDB-lite"/>
    </source>
</evidence>
<evidence type="ECO:0000259" key="2">
    <source>
        <dbReference type="PROSITE" id="PS50076"/>
    </source>
</evidence>
<name>A0A8H7PQ47_MORIS</name>
<dbReference type="CDD" id="cd06257">
    <property type="entry name" value="DnaJ"/>
    <property type="match status" value="1"/>
</dbReference>
<dbReference type="OrthoDB" id="342454at2759"/>
<dbReference type="AlphaFoldDB" id="A0A8H7PQ47"/>
<protein>
    <recommendedName>
        <fullName evidence="2">J domain-containing protein</fullName>
    </recommendedName>
</protein>
<evidence type="ECO:0000313" key="4">
    <source>
        <dbReference type="Proteomes" id="UP000654370"/>
    </source>
</evidence>
<comment type="caution">
    <text evidence="3">The sequence shown here is derived from an EMBL/GenBank/DDBJ whole genome shotgun (WGS) entry which is preliminary data.</text>
</comment>
<dbReference type="InterPro" id="IPR036869">
    <property type="entry name" value="J_dom_sf"/>
</dbReference>
<organism evidence="3 4">
    <name type="scientific">Mortierella isabellina</name>
    <name type="common">Filamentous fungus</name>
    <name type="synonym">Umbelopsis isabellina</name>
    <dbReference type="NCBI Taxonomy" id="91625"/>
    <lineage>
        <taxon>Eukaryota</taxon>
        <taxon>Fungi</taxon>
        <taxon>Fungi incertae sedis</taxon>
        <taxon>Mucoromycota</taxon>
        <taxon>Mucoromycotina</taxon>
        <taxon>Umbelopsidomycetes</taxon>
        <taxon>Umbelopsidales</taxon>
        <taxon>Umbelopsidaceae</taxon>
        <taxon>Umbelopsis</taxon>
    </lineage>
</organism>
<proteinExistence type="predicted"/>
<dbReference type="EMBL" id="JAEPQZ010000008">
    <property type="protein sequence ID" value="KAG2177868.1"/>
    <property type="molecule type" value="Genomic_DNA"/>
</dbReference>
<dbReference type="PROSITE" id="PS50076">
    <property type="entry name" value="DNAJ_2"/>
    <property type="match status" value="1"/>
</dbReference>
<dbReference type="InterPro" id="IPR001623">
    <property type="entry name" value="DnaJ_domain"/>
</dbReference>
<feature type="compositionally biased region" description="Basic and acidic residues" evidence="1">
    <location>
        <begin position="187"/>
        <end position="221"/>
    </location>
</feature>
<dbReference type="Pfam" id="PF00226">
    <property type="entry name" value="DnaJ"/>
    <property type="match status" value="1"/>
</dbReference>
<dbReference type="Gene3D" id="1.10.287.110">
    <property type="entry name" value="DnaJ domain"/>
    <property type="match status" value="1"/>
</dbReference>
<sequence length="243" mass="28271">MATSTPPPKDDIDIDRYLTQSEKHLEIDRILNSFKLDPFSILELPYKAVDPKQLKLAYRKRSLMVHPDKVDHPKAQDAFDILKKAESELSDENRVRFILGIVEEAKVEVLRKQGIKFKMIPSKVETKMNEEGKEDGPPTVTMVPAHIDEAEYPYIMSPEGRQAVKDQLKDILIEMELRKRRLRKKEMEAEGEIARKTEEAMAERKRKAEEAKQWEATRETRVNSWRDFQKKGGAKKIKKKKTA</sequence>
<feature type="compositionally biased region" description="Basic residues" evidence="1">
    <location>
        <begin position="232"/>
        <end position="243"/>
    </location>
</feature>
<feature type="region of interest" description="Disordered" evidence="1">
    <location>
        <begin position="187"/>
        <end position="243"/>
    </location>
</feature>
<dbReference type="SMART" id="SM00271">
    <property type="entry name" value="DnaJ"/>
    <property type="match status" value="1"/>
</dbReference>
<evidence type="ECO:0000313" key="3">
    <source>
        <dbReference type="EMBL" id="KAG2177868.1"/>
    </source>
</evidence>
<accession>A0A8H7PQ47</accession>
<gene>
    <name evidence="3" type="ORF">INT43_003115</name>
</gene>
<reference evidence="3" key="1">
    <citation type="submission" date="2020-12" db="EMBL/GenBank/DDBJ databases">
        <title>Metabolic potential, ecology and presence of endohyphal bacteria is reflected in genomic diversity of Mucoromycotina.</title>
        <authorList>
            <person name="Muszewska A."/>
            <person name="Okrasinska A."/>
            <person name="Steczkiewicz K."/>
            <person name="Drgas O."/>
            <person name="Orlowska M."/>
            <person name="Perlinska-Lenart U."/>
            <person name="Aleksandrzak-Piekarczyk T."/>
            <person name="Szatraj K."/>
            <person name="Zielenkiewicz U."/>
            <person name="Pilsyk S."/>
            <person name="Malc E."/>
            <person name="Mieczkowski P."/>
            <person name="Kruszewska J.S."/>
            <person name="Biernat P."/>
            <person name="Pawlowska J."/>
        </authorList>
    </citation>
    <scope>NUCLEOTIDE SEQUENCE</scope>
    <source>
        <strain evidence="3">WA0000067209</strain>
    </source>
</reference>
<dbReference type="Proteomes" id="UP000654370">
    <property type="component" value="Unassembled WGS sequence"/>
</dbReference>
<keyword evidence="4" id="KW-1185">Reference proteome</keyword>
<dbReference type="PANTHER" id="PTHR46620:SF1">
    <property type="entry name" value="J DOMAIN-CONTAINING PROTEIN SPF31"/>
    <property type="match status" value="1"/>
</dbReference>
<dbReference type="SUPFAM" id="SSF46565">
    <property type="entry name" value="Chaperone J-domain"/>
    <property type="match status" value="1"/>
</dbReference>
<feature type="domain" description="J" evidence="2">
    <location>
        <begin position="37"/>
        <end position="94"/>
    </location>
</feature>
<dbReference type="PANTHER" id="PTHR46620">
    <property type="entry name" value="J DOMAIN-CONTAINING PROTEIN SPF31"/>
    <property type="match status" value="1"/>
</dbReference>